<name>X1IQU4_9ZZZZ</name>
<keyword evidence="1" id="KW-0812">Transmembrane</keyword>
<evidence type="ECO:0000256" key="1">
    <source>
        <dbReference type="SAM" id="Phobius"/>
    </source>
</evidence>
<feature type="non-terminal residue" evidence="2">
    <location>
        <position position="60"/>
    </location>
</feature>
<keyword evidence="1" id="KW-1133">Transmembrane helix</keyword>
<sequence>MKGLTHFTVGAAVATCFPQAVDMALNNYSVILALGGVFGILPDTLDFKLAMFLEENDYII</sequence>
<protein>
    <recommendedName>
        <fullName evidence="3">Metal-dependent hydrolase</fullName>
    </recommendedName>
</protein>
<feature type="transmembrane region" description="Helical" evidence="1">
    <location>
        <begin position="28"/>
        <end position="45"/>
    </location>
</feature>
<proteinExistence type="predicted"/>
<dbReference type="EMBL" id="BARU01033806">
    <property type="protein sequence ID" value="GAH71620.1"/>
    <property type="molecule type" value="Genomic_DNA"/>
</dbReference>
<gene>
    <name evidence="2" type="ORF">S03H2_53130</name>
</gene>
<reference evidence="2" key="1">
    <citation type="journal article" date="2014" name="Front. Microbiol.">
        <title>High frequency of phylogenetically diverse reductive dehalogenase-homologous genes in deep subseafloor sedimentary metagenomes.</title>
        <authorList>
            <person name="Kawai M."/>
            <person name="Futagami T."/>
            <person name="Toyoda A."/>
            <person name="Takaki Y."/>
            <person name="Nishi S."/>
            <person name="Hori S."/>
            <person name="Arai W."/>
            <person name="Tsubouchi T."/>
            <person name="Morono Y."/>
            <person name="Uchiyama I."/>
            <person name="Ito T."/>
            <person name="Fujiyama A."/>
            <person name="Inagaki F."/>
            <person name="Takami H."/>
        </authorList>
    </citation>
    <scope>NUCLEOTIDE SEQUENCE</scope>
    <source>
        <strain evidence="2">Expedition CK06-06</strain>
    </source>
</reference>
<evidence type="ECO:0000313" key="2">
    <source>
        <dbReference type="EMBL" id="GAH71620.1"/>
    </source>
</evidence>
<dbReference type="AlphaFoldDB" id="X1IQU4"/>
<accession>X1IQU4</accession>
<keyword evidence="1" id="KW-0472">Membrane</keyword>
<comment type="caution">
    <text evidence="2">The sequence shown here is derived from an EMBL/GenBank/DDBJ whole genome shotgun (WGS) entry which is preliminary data.</text>
</comment>
<organism evidence="2">
    <name type="scientific">marine sediment metagenome</name>
    <dbReference type="NCBI Taxonomy" id="412755"/>
    <lineage>
        <taxon>unclassified sequences</taxon>
        <taxon>metagenomes</taxon>
        <taxon>ecological metagenomes</taxon>
    </lineage>
</organism>
<evidence type="ECO:0008006" key="3">
    <source>
        <dbReference type="Google" id="ProtNLM"/>
    </source>
</evidence>